<keyword evidence="1" id="KW-1133">Transmembrane helix</keyword>
<proteinExistence type="predicted"/>
<keyword evidence="1" id="KW-0812">Transmembrane</keyword>
<name>A0A1T1HBB0_OCELI</name>
<keyword evidence="3" id="KW-1185">Reference proteome</keyword>
<feature type="transmembrane region" description="Helical" evidence="1">
    <location>
        <begin position="112"/>
        <end position="138"/>
    </location>
</feature>
<feature type="transmembrane region" description="Helical" evidence="1">
    <location>
        <begin position="216"/>
        <end position="237"/>
    </location>
</feature>
<dbReference type="STRING" id="966.BTA35_0208855"/>
<gene>
    <name evidence="2" type="ORF">BTA35_0208855</name>
</gene>
<dbReference type="AlphaFoldDB" id="A0A1T1HBB0"/>
<dbReference type="Proteomes" id="UP000190064">
    <property type="component" value="Unassembled WGS sequence"/>
</dbReference>
<dbReference type="EMBL" id="MTSD02000003">
    <property type="protein sequence ID" value="OOV87102.1"/>
    <property type="molecule type" value="Genomic_DNA"/>
</dbReference>
<evidence type="ECO:0000313" key="3">
    <source>
        <dbReference type="Proteomes" id="UP000190064"/>
    </source>
</evidence>
<protein>
    <submittedName>
        <fullName evidence="2">Divalent cation transporter</fullName>
    </submittedName>
</protein>
<feature type="transmembrane region" description="Helical" evidence="1">
    <location>
        <begin position="68"/>
        <end position="92"/>
    </location>
</feature>
<sequence>MSEALKLALLYSTLAAITIPLGGFLARIERFQNQWLEQELKHSVIAYGAGVLLAAVALVLVPEGQKSLSTVWVAVAVLSGGLMFMVADIILSRQGGSTAQLLAMLLDFMPEAMALGASLALGSESGLLLALLMALQNLPEGFNAYREMIAVRPGQCRKILIFFILLVPIGPFSAWVGFVWLSEMEMALGFIMLWATGGILYLTFQDIAPQVRLDKDWWPPMAAVAGFLTGLLGQQILVHG</sequence>
<feature type="transmembrane region" description="Helical" evidence="1">
    <location>
        <begin position="7"/>
        <end position="28"/>
    </location>
</feature>
<evidence type="ECO:0000313" key="2">
    <source>
        <dbReference type="EMBL" id="OOV87102.1"/>
    </source>
</evidence>
<feature type="transmembrane region" description="Helical" evidence="1">
    <location>
        <begin position="159"/>
        <end position="180"/>
    </location>
</feature>
<feature type="transmembrane region" description="Helical" evidence="1">
    <location>
        <begin position="186"/>
        <end position="204"/>
    </location>
</feature>
<evidence type="ECO:0000256" key="1">
    <source>
        <dbReference type="SAM" id="Phobius"/>
    </source>
</evidence>
<accession>A0A1T1HBB0</accession>
<keyword evidence="1" id="KW-0472">Membrane</keyword>
<feature type="transmembrane region" description="Helical" evidence="1">
    <location>
        <begin position="40"/>
        <end position="61"/>
    </location>
</feature>
<organism evidence="2 3">
    <name type="scientific">Oceanospirillum linum</name>
    <dbReference type="NCBI Taxonomy" id="966"/>
    <lineage>
        <taxon>Bacteria</taxon>
        <taxon>Pseudomonadati</taxon>
        <taxon>Pseudomonadota</taxon>
        <taxon>Gammaproteobacteria</taxon>
        <taxon>Oceanospirillales</taxon>
        <taxon>Oceanospirillaceae</taxon>
        <taxon>Oceanospirillum</taxon>
    </lineage>
</organism>
<dbReference type="RefSeq" id="WP_078319455.1">
    <property type="nucleotide sequence ID" value="NZ_FXTS01000003.1"/>
</dbReference>
<comment type="caution">
    <text evidence="2">The sequence shown here is derived from an EMBL/GenBank/DDBJ whole genome shotgun (WGS) entry which is preliminary data.</text>
</comment>
<reference evidence="2" key="1">
    <citation type="submission" date="2017-02" db="EMBL/GenBank/DDBJ databases">
        <title>Draft Genome Sequence of the Salt Water Bacterium Oceanospirillum linum ATCC 11336.</title>
        <authorList>
            <person name="Trachtenberg A.M."/>
            <person name="Carney J.G."/>
            <person name="Linnane J.D."/>
            <person name="Rheaume B.A."/>
            <person name="Pitts N.L."/>
            <person name="Mykles D.L."/>
            <person name="Maclea K.S."/>
        </authorList>
    </citation>
    <scope>NUCLEOTIDE SEQUENCE [LARGE SCALE GENOMIC DNA]</scope>
    <source>
        <strain evidence="2">ATCC 11336</strain>
    </source>
</reference>